<dbReference type="InterPro" id="IPR007296">
    <property type="entry name" value="DUF403"/>
</dbReference>
<comment type="caution">
    <text evidence="2">The sequence shown here is derived from an EMBL/GenBank/DDBJ whole genome shotgun (WGS) entry which is preliminary data.</text>
</comment>
<proteinExistence type="predicted"/>
<evidence type="ECO:0000313" key="2">
    <source>
        <dbReference type="EMBL" id="PQV63050.1"/>
    </source>
</evidence>
<dbReference type="Proteomes" id="UP000237684">
    <property type="component" value="Unassembled WGS sequence"/>
</dbReference>
<evidence type="ECO:0000313" key="3">
    <source>
        <dbReference type="Proteomes" id="UP000237684"/>
    </source>
</evidence>
<dbReference type="EMBL" id="NIGF01000016">
    <property type="protein sequence ID" value="PQV63050.1"/>
    <property type="molecule type" value="Genomic_DNA"/>
</dbReference>
<accession>A0A2S8SQI3</accession>
<dbReference type="InterPro" id="IPR051680">
    <property type="entry name" value="ATP-dep_Glu-Cys_Ligase-2"/>
</dbReference>
<protein>
    <submittedName>
        <fullName evidence="2">Putative conserved protein, Alpha-E superfamily</fullName>
    </submittedName>
</protein>
<dbReference type="PANTHER" id="PTHR34595:SF7">
    <property type="entry name" value="SLL1039 PROTEIN"/>
    <property type="match status" value="1"/>
</dbReference>
<feature type="domain" description="DUF403" evidence="1">
    <location>
        <begin position="34"/>
        <end position="342"/>
    </location>
</feature>
<sequence length="354" mass="40256">MSYLYETRQSDGRTKCFASFFVETGPFRFPILTMLSRVADSLYWMSRYLERAEHTARLVDVSLNLMLEQDPKTGAEHQKLLLQSLNIKLGEGAPSLEDGLAIARVLTFDTGNPNSVVSCIMTARENARQVREQISSEMYEQLNRLYLRVRDEGARAEWDAQPYEFFADVKEGAHLFQGVTDDTMSHGQAWQFIRIGRDLERVGATVRLLQVHCPSFAIDDASLENYGEWVGLLKSCTCFEAYCKQYTAEMLPRRIIEFLLLDDEMPRSVRFCTERIERVICAISEDTGRPSKNTKLMRAAGTLRARLDFCEVDGILNQGLTEFLAEVAELGAQIHSALFSTYIRYTVETSTNAV</sequence>
<name>A0A2S8SQI3_9BACT</name>
<keyword evidence="3" id="KW-1185">Reference proteome</keyword>
<reference evidence="2 3" key="1">
    <citation type="journal article" date="2018" name="Syst. Appl. Microbiol.">
        <title>Abditibacterium utsteinense sp. nov., the first cultivated member of candidate phylum FBP, isolated from ice-free Antarctic soil samples.</title>
        <authorList>
            <person name="Tahon G."/>
            <person name="Tytgat B."/>
            <person name="Lebbe L."/>
            <person name="Carlier A."/>
            <person name="Willems A."/>
        </authorList>
    </citation>
    <scope>NUCLEOTIDE SEQUENCE [LARGE SCALE GENOMIC DNA]</scope>
    <source>
        <strain evidence="2 3">LMG 29911</strain>
    </source>
</reference>
<evidence type="ECO:0000259" key="1">
    <source>
        <dbReference type="Pfam" id="PF04168"/>
    </source>
</evidence>
<dbReference type="Pfam" id="PF04168">
    <property type="entry name" value="Alpha-E"/>
    <property type="match status" value="1"/>
</dbReference>
<dbReference type="AlphaFoldDB" id="A0A2S8SQI3"/>
<dbReference type="PANTHER" id="PTHR34595">
    <property type="entry name" value="BLR5612 PROTEIN"/>
    <property type="match status" value="1"/>
</dbReference>
<dbReference type="InParanoid" id="A0A2S8SQI3"/>
<organism evidence="2 3">
    <name type="scientific">Abditibacterium utsteinense</name>
    <dbReference type="NCBI Taxonomy" id="1960156"/>
    <lineage>
        <taxon>Bacteria</taxon>
        <taxon>Pseudomonadati</taxon>
        <taxon>Abditibacteriota</taxon>
        <taxon>Abditibacteriia</taxon>
        <taxon>Abditibacteriales</taxon>
        <taxon>Abditibacteriaceae</taxon>
        <taxon>Abditibacterium</taxon>
    </lineage>
</organism>
<gene>
    <name evidence="2" type="ORF">B1R32_11627</name>
</gene>